<comment type="caution">
    <text evidence="1">The sequence shown here is derived from an EMBL/GenBank/DDBJ whole genome shotgun (WGS) entry which is preliminary data.</text>
</comment>
<gene>
    <name evidence="1" type="ORF">HS088_TW12G00133</name>
</gene>
<organism evidence="1 2">
    <name type="scientific">Tripterygium wilfordii</name>
    <name type="common">Thunder God vine</name>
    <dbReference type="NCBI Taxonomy" id="458696"/>
    <lineage>
        <taxon>Eukaryota</taxon>
        <taxon>Viridiplantae</taxon>
        <taxon>Streptophyta</taxon>
        <taxon>Embryophyta</taxon>
        <taxon>Tracheophyta</taxon>
        <taxon>Spermatophyta</taxon>
        <taxon>Magnoliopsida</taxon>
        <taxon>eudicotyledons</taxon>
        <taxon>Gunneridae</taxon>
        <taxon>Pentapetalae</taxon>
        <taxon>rosids</taxon>
        <taxon>fabids</taxon>
        <taxon>Celastrales</taxon>
        <taxon>Celastraceae</taxon>
        <taxon>Tripterygium</taxon>
    </lineage>
</organism>
<dbReference type="InterPro" id="IPR036779">
    <property type="entry name" value="LysM_dom_sf"/>
</dbReference>
<dbReference type="AlphaFoldDB" id="A0A7J7CXU3"/>
<evidence type="ECO:0008006" key="3">
    <source>
        <dbReference type="Google" id="ProtNLM"/>
    </source>
</evidence>
<protein>
    <recommendedName>
        <fullName evidence="3">LysM domain-containing protein</fullName>
    </recommendedName>
</protein>
<evidence type="ECO:0000313" key="1">
    <source>
        <dbReference type="EMBL" id="KAF5738937.1"/>
    </source>
</evidence>
<sequence length="56" mass="6138">MAKAHCNGGHRVRSEESCDDIKKGFSLSAGVFDQINPNLNCDNLFEGQWICTDGHA</sequence>
<proteinExistence type="predicted"/>
<dbReference type="Gene3D" id="3.10.350.10">
    <property type="entry name" value="LysM domain"/>
    <property type="match status" value="1"/>
</dbReference>
<dbReference type="EMBL" id="JAAARO010000012">
    <property type="protein sequence ID" value="KAF5738937.1"/>
    <property type="molecule type" value="Genomic_DNA"/>
</dbReference>
<dbReference type="Proteomes" id="UP000593562">
    <property type="component" value="Unassembled WGS sequence"/>
</dbReference>
<accession>A0A7J7CXU3</accession>
<dbReference type="GO" id="GO:0008061">
    <property type="term" value="F:chitin binding"/>
    <property type="evidence" value="ECO:0007669"/>
    <property type="project" value="InterPro"/>
</dbReference>
<evidence type="ECO:0000313" key="2">
    <source>
        <dbReference type="Proteomes" id="UP000593562"/>
    </source>
</evidence>
<dbReference type="InParanoid" id="A0A7J7CXU3"/>
<keyword evidence="2" id="KW-1185">Reference proteome</keyword>
<name>A0A7J7CXU3_TRIWF</name>
<dbReference type="PANTHER" id="PTHR34997:SF1">
    <property type="entry name" value="PEPTIDOGLYCAN-BINDING LYSIN DOMAIN"/>
    <property type="match status" value="1"/>
</dbReference>
<dbReference type="SUPFAM" id="SSF54106">
    <property type="entry name" value="LysM domain"/>
    <property type="match status" value="1"/>
</dbReference>
<dbReference type="PANTHER" id="PTHR34997">
    <property type="entry name" value="AM15"/>
    <property type="match status" value="1"/>
</dbReference>
<reference evidence="1 2" key="1">
    <citation type="journal article" date="2020" name="Nat. Commun.">
        <title>Genome of Tripterygium wilfordii and identification of cytochrome P450 involved in triptolide biosynthesis.</title>
        <authorList>
            <person name="Tu L."/>
            <person name="Su P."/>
            <person name="Zhang Z."/>
            <person name="Gao L."/>
            <person name="Wang J."/>
            <person name="Hu T."/>
            <person name="Zhou J."/>
            <person name="Zhang Y."/>
            <person name="Zhao Y."/>
            <person name="Liu Y."/>
            <person name="Song Y."/>
            <person name="Tong Y."/>
            <person name="Lu Y."/>
            <person name="Yang J."/>
            <person name="Xu C."/>
            <person name="Jia M."/>
            <person name="Peters R.J."/>
            <person name="Huang L."/>
            <person name="Gao W."/>
        </authorList>
    </citation>
    <scope>NUCLEOTIDE SEQUENCE [LARGE SCALE GENOMIC DNA]</scope>
    <source>
        <strain evidence="2">cv. XIE 37</strain>
        <tissue evidence="1">Leaf</tissue>
    </source>
</reference>
<dbReference type="InterPro" id="IPR052210">
    <property type="entry name" value="LysM1-like"/>
</dbReference>